<dbReference type="Proteomes" id="UP000752171">
    <property type="component" value="Unassembled WGS sequence"/>
</dbReference>
<feature type="region of interest" description="Disordered" evidence="1">
    <location>
        <begin position="388"/>
        <end position="415"/>
    </location>
</feature>
<gene>
    <name evidence="3" type="ORF">AMEX_G15326</name>
</gene>
<evidence type="ECO:0000313" key="4">
    <source>
        <dbReference type="Proteomes" id="UP000752171"/>
    </source>
</evidence>
<proteinExistence type="predicted"/>
<feature type="compositionally biased region" description="Basic residues" evidence="1">
    <location>
        <begin position="404"/>
        <end position="415"/>
    </location>
</feature>
<accession>A0A8T2LKD2</accession>
<keyword evidence="2" id="KW-0812">Transmembrane</keyword>
<comment type="caution">
    <text evidence="3">The sequence shown here is derived from an EMBL/GenBank/DDBJ whole genome shotgun (WGS) entry which is preliminary data.</text>
</comment>
<reference evidence="3 4" key="1">
    <citation type="submission" date="2021-07" db="EMBL/GenBank/DDBJ databases">
        <authorList>
            <person name="Imarazene B."/>
            <person name="Zahm M."/>
            <person name="Klopp C."/>
            <person name="Cabau C."/>
            <person name="Beille S."/>
            <person name="Jouanno E."/>
            <person name="Castinel A."/>
            <person name="Lluch J."/>
            <person name="Gil L."/>
            <person name="Kuchtly C."/>
            <person name="Lopez Roques C."/>
            <person name="Donnadieu C."/>
            <person name="Parrinello H."/>
            <person name="Journot L."/>
            <person name="Du K."/>
            <person name="Schartl M."/>
            <person name="Retaux S."/>
            <person name="Guiguen Y."/>
        </authorList>
    </citation>
    <scope>NUCLEOTIDE SEQUENCE [LARGE SCALE GENOMIC DNA]</scope>
    <source>
        <strain evidence="3">Pach_M1</strain>
        <tissue evidence="3">Testis</tissue>
    </source>
</reference>
<keyword evidence="2" id="KW-0472">Membrane</keyword>
<keyword evidence="2" id="KW-1133">Transmembrane helix</keyword>
<name>A0A8T2LKD2_ASTMX</name>
<organism evidence="3 4">
    <name type="scientific">Astyanax mexicanus</name>
    <name type="common">Blind cave fish</name>
    <name type="synonym">Astyanax fasciatus mexicanus</name>
    <dbReference type="NCBI Taxonomy" id="7994"/>
    <lineage>
        <taxon>Eukaryota</taxon>
        <taxon>Metazoa</taxon>
        <taxon>Chordata</taxon>
        <taxon>Craniata</taxon>
        <taxon>Vertebrata</taxon>
        <taxon>Euteleostomi</taxon>
        <taxon>Actinopterygii</taxon>
        <taxon>Neopterygii</taxon>
        <taxon>Teleostei</taxon>
        <taxon>Ostariophysi</taxon>
        <taxon>Characiformes</taxon>
        <taxon>Characoidei</taxon>
        <taxon>Acestrorhamphidae</taxon>
        <taxon>Acestrorhamphinae</taxon>
        <taxon>Astyanax</taxon>
    </lineage>
</organism>
<evidence type="ECO:0000313" key="3">
    <source>
        <dbReference type="EMBL" id="KAG9270382.1"/>
    </source>
</evidence>
<evidence type="ECO:0000256" key="2">
    <source>
        <dbReference type="SAM" id="Phobius"/>
    </source>
</evidence>
<dbReference type="AlphaFoldDB" id="A0A8T2LKD2"/>
<sequence>MCAVRGILGAALAIAAGGSLYYLYRSRTQKPTTTEETTVTPVEGDPETVEERQAEPMVEPVLSETVMELVEEDGGVDCPKEEDQVTLIMDEAPEALSLLQVTDLTESEESEVTLNTELCESVVETLVEDGGVDCTQEEDQTTLIMDEAPEALSLLQVTDLTESEESEVTLNTELCESVVETLVEDGGVDCPQEEDQATLIMDVALEAASLLQVTDLTESEEAEVTLNTELCESVVETLVEDGGVDCPQEEDQATLIMDGALEAASLLQVTDLTESEEAEVTLNTELCESVVETLVEDGGVDCPQEEDQATLIMDGALEAASLLQVTDLTESEEAEVTLNTELCESVVETLVEDGGVDCPQEEDQATLIMDDTPEAPSLLLGTDRAETKEAETEAECRPEAEYKKKQKIRGRRGRSRKLRRLGRLRRRGRLGKRGKRLYK</sequence>
<dbReference type="EMBL" id="JAICCE010000012">
    <property type="protein sequence ID" value="KAG9270382.1"/>
    <property type="molecule type" value="Genomic_DNA"/>
</dbReference>
<evidence type="ECO:0000256" key="1">
    <source>
        <dbReference type="SAM" id="MobiDB-lite"/>
    </source>
</evidence>
<feature type="transmembrane region" description="Helical" evidence="2">
    <location>
        <begin position="6"/>
        <end position="24"/>
    </location>
</feature>
<protein>
    <submittedName>
        <fullName evidence="3">Uncharacterized protein</fullName>
    </submittedName>
</protein>
<feature type="compositionally biased region" description="Basic and acidic residues" evidence="1">
    <location>
        <begin position="388"/>
        <end position="403"/>
    </location>
</feature>